<dbReference type="CDD" id="cd22771">
    <property type="entry name" value="OTU_plant_OTU7-like"/>
    <property type="match status" value="1"/>
</dbReference>
<dbReference type="PANTHER" id="PTHR12419:SF7">
    <property type="entry name" value="OTU DOMAIN-CONTAINING PROTEIN 3"/>
    <property type="match status" value="1"/>
</dbReference>
<evidence type="ECO:0000256" key="2">
    <source>
        <dbReference type="SAM" id="MobiDB-lite"/>
    </source>
</evidence>
<feature type="domain" description="OTU" evidence="3">
    <location>
        <begin position="73"/>
        <end position="222"/>
    </location>
</feature>
<dbReference type="SUPFAM" id="SSF103642">
    <property type="entry name" value="Sec-C motif"/>
    <property type="match status" value="1"/>
</dbReference>
<dbReference type="GO" id="GO:0016579">
    <property type="term" value="P:protein deubiquitination"/>
    <property type="evidence" value="ECO:0007669"/>
    <property type="project" value="TreeGrafter"/>
</dbReference>
<dbReference type="Proteomes" id="UP000626092">
    <property type="component" value="Unassembled WGS sequence"/>
</dbReference>
<dbReference type="GO" id="GO:0004843">
    <property type="term" value="F:cysteine-type deubiquitinase activity"/>
    <property type="evidence" value="ECO:0007669"/>
    <property type="project" value="TreeGrafter"/>
</dbReference>
<dbReference type="Pfam" id="PF02338">
    <property type="entry name" value="OTU"/>
    <property type="match status" value="1"/>
</dbReference>
<feature type="compositionally biased region" description="Basic and acidic residues" evidence="2">
    <location>
        <begin position="1"/>
        <end position="10"/>
    </location>
</feature>
<comment type="similarity">
    <text evidence="1">Belongs to the peptidase C85 family.</text>
</comment>
<dbReference type="SUPFAM" id="SSF54001">
    <property type="entry name" value="Cysteine proteinases"/>
    <property type="match status" value="1"/>
</dbReference>
<name>A0A834GNP0_RHOSS</name>
<keyword evidence="5" id="KW-1185">Reference proteome</keyword>
<evidence type="ECO:0000256" key="1">
    <source>
        <dbReference type="ARBA" id="ARBA00010407"/>
    </source>
</evidence>
<feature type="region of interest" description="Disordered" evidence="2">
    <location>
        <begin position="459"/>
        <end position="496"/>
    </location>
</feature>
<proteinExistence type="inferred from homology"/>
<feature type="compositionally biased region" description="Basic residues" evidence="2">
    <location>
        <begin position="465"/>
        <end position="474"/>
    </location>
</feature>
<comment type="caution">
    <text evidence="4">The sequence shown here is derived from an EMBL/GenBank/DDBJ whole genome shotgun (WGS) entry which is preliminary data.</text>
</comment>
<dbReference type="InterPro" id="IPR004027">
    <property type="entry name" value="SEC_C_motif"/>
</dbReference>
<dbReference type="InterPro" id="IPR003323">
    <property type="entry name" value="OTU_dom"/>
</dbReference>
<feature type="region of interest" description="Disordered" evidence="2">
    <location>
        <begin position="1"/>
        <end position="24"/>
    </location>
</feature>
<gene>
    <name evidence="4" type="ORF">RHSIM_Rhsim08G0099200</name>
</gene>
<sequence length="496" mass="54990">MGEEKERREVALWGGRTGEGTGGERRPRFSYQGMIFFFISTSVSSDFEFVQIKKHGKQGDISEFHAQLDALGLKIFQVTADGNCFFRALADQVEGNEEEHQRYRSMVAQFILDNNPRDDMRGIACMCPKPPSPDDCTNNREMFEPFIEDDVSFDEYCQSMEKDGTWAGNMELQAASLVTRTNICIHRNMSPRWYIRNFESHEARMVHLSYHDGEHYNSVRLKEDTSNGPARPIIIKADADLSALSCKAKAALTKSKGGAGKNVIHADSIKLVMAGSGCEDAKKVEQILRQVGGDVDAANEFLIAEQATADYLAESDKLSCLADTSHGGVWVSLKCLVHELSEFAESLARISQGGLVTQMRPISGRWPDVRMLVNTLDLFPSGIFENGNYEQQTEELKDNSCMSEQSCDKETTHDSESSHKDEKKIARNKVCPCGSKKKYKACCGSVSGRSSKFTIIQTVDYSKSRKDRKQGKKSGSKDVANSRGGEGAPDVGALCI</sequence>
<evidence type="ECO:0000259" key="3">
    <source>
        <dbReference type="PROSITE" id="PS50802"/>
    </source>
</evidence>
<dbReference type="AlphaFoldDB" id="A0A834GNP0"/>
<dbReference type="EMBL" id="WJXA01000008">
    <property type="protein sequence ID" value="KAF7136382.1"/>
    <property type="molecule type" value="Genomic_DNA"/>
</dbReference>
<protein>
    <recommendedName>
        <fullName evidence="3">OTU domain-containing protein</fullName>
    </recommendedName>
</protein>
<reference evidence="4" key="1">
    <citation type="submission" date="2019-11" db="EMBL/GenBank/DDBJ databases">
        <authorList>
            <person name="Liu Y."/>
            <person name="Hou J."/>
            <person name="Li T.-Q."/>
            <person name="Guan C.-H."/>
            <person name="Wu X."/>
            <person name="Wu H.-Z."/>
            <person name="Ling F."/>
            <person name="Zhang R."/>
            <person name="Shi X.-G."/>
            <person name="Ren J.-P."/>
            <person name="Chen E.-F."/>
            <person name="Sun J.-M."/>
        </authorList>
    </citation>
    <scope>NUCLEOTIDE SEQUENCE</scope>
    <source>
        <strain evidence="4">Adult_tree_wgs_1</strain>
        <tissue evidence="4">Leaves</tissue>
    </source>
</reference>
<dbReference type="PROSITE" id="PS50802">
    <property type="entry name" value="OTU"/>
    <property type="match status" value="1"/>
</dbReference>
<evidence type="ECO:0000313" key="4">
    <source>
        <dbReference type="EMBL" id="KAF7136382.1"/>
    </source>
</evidence>
<dbReference type="Pfam" id="PF02810">
    <property type="entry name" value="SEC-C"/>
    <property type="match status" value="1"/>
</dbReference>
<dbReference type="OrthoDB" id="415023at2759"/>
<organism evidence="4 5">
    <name type="scientific">Rhododendron simsii</name>
    <name type="common">Sims's rhododendron</name>
    <dbReference type="NCBI Taxonomy" id="118357"/>
    <lineage>
        <taxon>Eukaryota</taxon>
        <taxon>Viridiplantae</taxon>
        <taxon>Streptophyta</taxon>
        <taxon>Embryophyta</taxon>
        <taxon>Tracheophyta</taxon>
        <taxon>Spermatophyta</taxon>
        <taxon>Magnoliopsida</taxon>
        <taxon>eudicotyledons</taxon>
        <taxon>Gunneridae</taxon>
        <taxon>Pentapetalae</taxon>
        <taxon>asterids</taxon>
        <taxon>Ericales</taxon>
        <taxon>Ericaceae</taxon>
        <taxon>Ericoideae</taxon>
        <taxon>Rhodoreae</taxon>
        <taxon>Rhododendron</taxon>
    </lineage>
</organism>
<dbReference type="Gene3D" id="3.90.70.80">
    <property type="match status" value="2"/>
</dbReference>
<dbReference type="PANTHER" id="PTHR12419">
    <property type="entry name" value="OTU DOMAIN CONTAINING PROTEIN"/>
    <property type="match status" value="1"/>
</dbReference>
<accession>A0A834GNP0</accession>
<dbReference type="InterPro" id="IPR050704">
    <property type="entry name" value="Peptidase_C85-like"/>
</dbReference>
<dbReference type="InterPro" id="IPR038765">
    <property type="entry name" value="Papain-like_cys_pep_sf"/>
</dbReference>
<dbReference type="Gene3D" id="3.10.450.50">
    <property type="match status" value="1"/>
</dbReference>
<evidence type="ECO:0000313" key="5">
    <source>
        <dbReference type="Proteomes" id="UP000626092"/>
    </source>
</evidence>